<proteinExistence type="predicted"/>
<accession>F0WHT6</accession>
<dbReference type="EMBL" id="FR824149">
    <property type="protein sequence ID" value="CCA20811.1"/>
    <property type="molecule type" value="Genomic_DNA"/>
</dbReference>
<dbReference type="AlphaFoldDB" id="F0WHT6"/>
<reference evidence="1" key="2">
    <citation type="submission" date="2011-02" db="EMBL/GenBank/DDBJ databases">
        <authorList>
            <person name="MacLean D."/>
        </authorList>
    </citation>
    <scope>NUCLEOTIDE SEQUENCE</scope>
</reference>
<protein>
    <submittedName>
        <fullName evidence="1">AlNc14C104G6143 protein</fullName>
    </submittedName>
</protein>
<organism evidence="1">
    <name type="scientific">Albugo laibachii Nc14</name>
    <dbReference type="NCBI Taxonomy" id="890382"/>
    <lineage>
        <taxon>Eukaryota</taxon>
        <taxon>Sar</taxon>
        <taxon>Stramenopiles</taxon>
        <taxon>Oomycota</taxon>
        <taxon>Peronosporomycetes</taxon>
        <taxon>Albuginales</taxon>
        <taxon>Albuginaceae</taxon>
        <taxon>Albugo</taxon>
    </lineage>
</organism>
<dbReference type="HOGENOM" id="CLU_2745333_0_0_1"/>
<gene>
    <name evidence="1" type="primary">AlNc14C104G6143</name>
    <name evidence="1" type="ORF">ALNC14_069540</name>
</gene>
<name>F0WHT6_9STRA</name>
<reference evidence="1" key="1">
    <citation type="journal article" date="2011" name="PLoS Biol.">
        <title>Gene gain and loss during evolution of obligate parasitism in the white rust pathogen of Arabidopsis thaliana.</title>
        <authorList>
            <person name="Kemen E."/>
            <person name="Gardiner A."/>
            <person name="Schultz-Larsen T."/>
            <person name="Kemen A.C."/>
            <person name="Balmuth A.L."/>
            <person name="Robert-Seilaniantz A."/>
            <person name="Bailey K."/>
            <person name="Holub E."/>
            <person name="Studholme D.J."/>
            <person name="Maclean D."/>
            <person name="Jones J.D."/>
        </authorList>
    </citation>
    <scope>NUCLEOTIDE SEQUENCE</scope>
</reference>
<evidence type="ECO:0000313" key="1">
    <source>
        <dbReference type="EMBL" id="CCA20811.1"/>
    </source>
</evidence>
<sequence length="71" mass="8017">MVLDQVRSSFGALPDHQQIATLKELHRLSQQTRKTARASNCALERKASPTYRIDATRFIRIGVNGSHPEDK</sequence>